<protein>
    <submittedName>
        <fullName evidence="4">Ribosomal protein L4/L1e</fullName>
    </submittedName>
</protein>
<evidence type="ECO:0000256" key="1">
    <source>
        <dbReference type="ARBA" id="ARBA00010528"/>
    </source>
</evidence>
<dbReference type="GO" id="GO:0005840">
    <property type="term" value="C:ribosome"/>
    <property type="evidence" value="ECO:0007669"/>
    <property type="project" value="UniProtKB-KW"/>
</dbReference>
<comment type="similarity">
    <text evidence="1">Belongs to the universal ribosomal protein uL4 family.</text>
</comment>
<evidence type="ECO:0000256" key="3">
    <source>
        <dbReference type="ARBA" id="ARBA00023274"/>
    </source>
</evidence>
<reference evidence="4" key="1">
    <citation type="submission" date="2013-08" db="EMBL/GenBank/DDBJ databases">
        <authorList>
            <person name="Mendez C."/>
            <person name="Richter M."/>
            <person name="Ferrer M."/>
            <person name="Sanchez J."/>
        </authorList>
    </citation>
    <scope>NUCLEOTIDE SEQUENCE</scope>
</reference>
<accession>T0ZMG8</accession>
<dbReference type="GO" id="GO:0003735">
    <property type="term" value="F:structural constituent of ribosome"/>
    <property type="evidence" value="ECO:0007669"/>
    <property type="project" value="InterPro"/>
</dbReference>
<evidence type="ECO:0000256" key="2">
    <source>
        <dbReference type="ARBA" id="ARBA00022980"/>
    </source>
</evidence>
<sequence>MCVRAGGRLRGRVRRHPRSLLVVVSAPGRARGFRNFPGVDVVPIHSLGTEHLAPGGVPGRLTLFTPSTLKLLGERYAPAGLPAGAGRGP</sequence>
<keyword evidence="3" id="KW-0687">Ribonucleoprotein</keyword>
<comment type="caution">
    <text evidence="4">The sequence shown here is derived from an EMBL/GenBank/DDBJ whole genome shotgun (WGS) entry which is preliminary data.</text>
</comment>
<dbReference type="GO" id="GO:0006412">
    <property type="term" value="P:translation"/>
    <property type="evidence" value="ECO:0007669"/>
    <property type="project" value="InterPro"/>
</dbReference>
<proteinExistence type="inferred from homology"/>
<keyword evidence="2 4" id="KW-0689">Ribosomal protein</keyword>
<name>T0ZMG8_9ZZZZ</name>
<reference evidence="4" key="2">
    <citation type="journal article" date="2014" name="ISME J.">
        <title>Microbial stratification in low pH oxic and suboxic macroscopic growths along an acid mine drainage.</title>
        <authorList>
            <person name="Mendez-Garcia C."/>
            <person name="Mesa V."/>
            <person name="Sprenger R.R."/>
            <person name="Richter M."/>
            <person name="Diez M.S."/>
            <person name="Solano J."/>
            <person name="Bargiela R."/>
            <person name="Golyshina O.V."/>
            <person name="Manteca A."/>
            <person name="Ramos J.L."/>
            <person name="Gallego J.R."/>
            <person name="Llorente I."/>
            <person name="Martins Dos Santos V.A."/>
            <person name="Jensen O.N."/>
            <person name="Pelaez A.I."/>
            <person name="Sanchez J."/>
            <person name="Ferrer M."/>
        </authorList>
    </citation>
    <scope>NUCLEOTIDE SEQUENCE</scope>
</reference>
<dbReference type="InterPro" id="IPR023574">
    <property type="entry name" value="Ribosomal_uL4_dom_sf"/>
</dbReference>
<dbReference type="GO" id="GO:1990904">
    <property type="term" value="C:ribonucleoprotein complex"/>
    <property type="evidence" value="ECO:0007669"/>
    <property type="project" value="UniProtKB-KW"/>
</dbReference>
<dbReference type="EMBL" id="AUZY01008440">
    <property type="protein sequence ID" value="EQD45878.1"/>
    <property type="molecule type" value="Genomic_DNA"/>
</dbReference>
<dbReference type="SUPFAM" id="SSF52166">
    <property type="entry name" value="Ribosomal protein L4"/>
    <property type="match status" value="1"/>
</dbReference>
<dbReference type="AlphaFoldDB" id="T0ZMG8"/>
<dbReference type="Gene3D" id="3.40.1370.10">
    <property type="match status" value="1"/>
</dbReference>
<organism evidence="4">
    <name type="scientific">mine drainage metagenome</name>
    <dbReference type="NCBI Taxonomy" id="410659"/>
    <lineage>
        <taxon>unclassified sequences</taxon>
        <taxon>metagenomes</taxon>
        <taxon>ecological metagenomes</taxon>
    </lineage>
</organism>
<gene>
    <name evidence="4" type="ORF">B1B_12855</name>
</gene>
<evidence type="ECO:0000313" key="4">
    <source>
        <dbReference type="EMBL" id="EQD45878.1"/>
    </source>
</evidence>